<evidence type="ECO:0000259" key="5">
    <source>
        <dbReference type="Pfam" id="PF01494"/>
    </source>
</evidence>
<keyword evidence="4" id="KW-0812">Transmembrane</keyword>
<dbReference type="STRING" id="1408163.A0A0F4YPN2"/>
<dbReference type="GO" id="GO:0071949">
    <property type="term" value="F:FAD binding"/>
    <property type="evidence" value="ECO:0007669"/>
    <property type="project" value="InterPro"/>
</dbReference>
<dbReference type="Pfam" id="PF01494">
    <property type="entry name" value="FAD_binding_3"/>
    <property type="match status" value="2"/>
</dbReference>
<proteinExistence type="predicted"/>
<evidence type="ECO:0000256" key="3">
    <source>
        <dbReference type="ARBA" id="ARBA00023002"/>
    </source>
</evidence>
<keyword evidence="2" id="KW-0274">FAD</keyword>
<dbReference type="Proteomes" id="UP000053958">
    <property type="component" value="Unassembled WGS sequence"/>
</dbReference>
<feature type="transmembrane region" description="Helical" evidence="4">
    <location>
        <begin position="6"/>
        <end position="27"/>
    </location>
</feature>
<dbReference type="GeneID" id="25318103"/>
<reference evidence="6 7" key="1">
    <citation type="submission" date="2015-04" db="EMBL/GenBank/DDBJ databases">
        <authorList>
            <person name="Heijne W.H."/>
            <person name="Fedorova N.D."/>
            <person name="Nierman W.C."/>
            <person name="Vollebregt A.W."/>
            <person name="Zhao Z."/>
            <person name="Wu L."/>
            <person name="Kumar M."/>
            <person name="Stam H."/>
            <person name="van den Berg M.A."/>
            <person name="Pel H.J."/>
        </authorList>
    </citation>
    <scope>NUCLEOTIDE SEQUENCE [LARGE SCALE GENOMIC DNA]</scope>
    <source>
        <strain evidence="6 7">CBS 393.64</strain>
    </source>
</reference>
<organism evidence="6 7">
    <name type="scientific">Rasamsonia emersonii (strain ATCC 16479 / CBS 393.64 / IMI 116815)</name>
    <dbReference type="NCBI Taxonomy" id="1408163"/>
    <lineage>
        <taxon>Eukaryota</taxon>
        <taxon>Fungi</taxon>
        <taxon>Dikarya</taxon>
        <taxon>Ascomycota</taxon>
        <taxon>Pezizomycotina</taxon>
        <taxon>Eurotiomycetes</taxon>
        <taxon>Eurotiomycetidae</taxon>
        <taxon>Eurotiales</taxon>
        <taxon>Trichocomaceae</taxon>
        <taxon>Rasamsonia</taxon>
    </lineage>
</organism>
<evidence type="ECO:0000256" key="1">
    <source>
        <dbReference type="ARBA" id="ARBA00022630"/>
    </source>
</evidence>
<dbReference type="SUPFAM" id="SSF51905">
    <property type="entry name" value="FAD/NAD(P)-binding domain"/>
    <property type="match status" value="1"/>
</dbReference>
<dbReference type="OrthoDB" id="10016252at2759"/>
<evidence type="ECO:0000256" key="4">
    <source>
        <dbReference type="SAM" id="Phobius"/>
    </source>
</evidence>
<dbReference type="InterPro" id="IPR036188">
    <property type="entry name" value="FAD/NAD-bd_sf"/>
</dbReference>
<evidence type="ECO:0000313" key="7">
    <source>
        <dbReference type="Proteomes" id="UP000053958"/>
    </source>
</evidence>
<evidence type="ECO:0000256" key="2">
    <source>
        <dbReference type="ARBA" id="ARBA00022827"/>
    </source>
</evidence>
<keyword evidence="7" id="KW-1185">Reference proteome</keyword>
<dbReference type="GO" id="GO:0016491">
    <property type="term" value="F:oxidoreductase activity"/>
    <property type="evidence" value="ECO:0007669"/>
    <property type="project" value="UniProtKB-KW"/>
</dbReference>
<dbReference type="Gene3D" id="3.30.70.2450">
    <property type="match status" value="1"/>
</dbReference>
<keyword evidence="3" id="KW-0560">Oxidoreductase</keyword>
<feature type="domain" description="FAD-binding" evidence="5">
    <location>
        <begin position="71"/>
        <end position="136"/>
    </location>
</feature>
<dbReference type="RefSeq" id="XP_013326806.1">
    <property type="nucleotide sequence ID" value="XM_013471352.1"/>
</dbReference>
<dbReference type="Gene3D" id="3.50.50.60">
    <property type="entry name" value="FAD/NAD(P)-binding domain"/>
    <property type="match status" value="2"/>
</dbReference>
<feature type="non-terminal residue" evidence="6">
    <location>
        <position position="286"/>
    </location>
</feature>
<dbReference type="InterPro" id="IPR002938">
    <property type="entry name" value="FAD-bd"/>
</dbReference>
<comment type="caution">
    <text evidence="6">The sequence shown here is derived from an EMBL/GenBank/DDBJ whole genome shotgun (WGS) entry which is preliminary data.</text>
</comment>
<keyword evidence="4" id="KW-1133">Transmembrane helix</keyword>
<dbReference type="InterPro" id="IPR050631">
    <property type="entry name" value="PheA/TfdB_FAD_monoxygenase"/>
</dbReference>
<keyword evidence="4" id="KW-0472">Membrane</keyword>
<name>A0A0F4YPN2_RASE3</name>
<accession>A0A0F4YPN2</accession>
<sequence>MEVESIPVVIVGAGPSGLVLGLCLAHYHVHSIILEKEVNVADDPRGVFLAADALRVLWQIGIEKDIPSIGHERCLRRHVEESPFCTLRSGCEVVDRREVDDGVIVFYLDNEKKVTKQISCQWLVGADGKRSTVRKDFLEPSADIRQGPGLVQYDGTWVAANLHIRLPTPETHPELPLWELGYTPEQVYEMYWPQGWHFCTPPGRATACGRFGPHQDRLWRHEFAVSSSNDSMDAESLLWAHLTPMITRREDQAGRRFPGGAVPYPRDCIEIWQCRPYTFSHRVVNR</sequence>
<dbReference type="PANTHER" id="PTHR43476:SF5">
    <property type="entry name" value="FAD-DEPENDENT MONOOXYGENASE"/>
    <property type="match status" value="1"/>
</dbReference>
<protein>
    <recommendedName>
        <fullName evidence="5">FAD-binding domain-containing protein</fullName>
    </recommendedName>
</protein>
<dbReference type="PANTHER" id="PTHR43476">
    <property type="entry name" value="3-(3-HYDROXY-PHENYL)PROPIONATE/3-HYDROXYCINNAMIC ACID HYDROXYLASE"/>
    <property type="match status" value="1"/>
</dbReference>
<evidence type="ECO:0000313" key="6">
    <source>
        <dbReference type="EMBL" id="KKA20194.1"/>
    </source>
</evidence>
<keyword evidence="1" id="KW-0285">Flavoprotein</keyword>
<dbReference type="EMBL" id="LASV01000281">
    <property type="protein sequence ID" value="KKA20194.1"/>
    <property type="molecule type" value="Genomic_DNA"/>
</dbReference>
<gene>
    <name evidence="6" type="ORF">T310_5763</name>
</gene>
<dbReference type="AlphaFoldDB" id="A0A0F4YPN2"/>
<feature type="domain" description="FAD-binding" evidence="5">
    <location>
        <begin position="6"/>
        <end position="69"/>
    </location>
</feature>